<dbReference type="EMBL" id="FZNQ01000025">
    <property type="protein sequence ID" value="SNR63854.1"/>
    <property type="molecule type" value="Genomic_DNA"/>
</dbReference>
<evidence type="ECO:0000313" key="3">
    <source>
        <dbReference type="Proteomes" id="UP000198397"/>
    </source>
</evidence>
<feature type="region of interest" description="Disordered" evidence="1">
    <location>
        <begin position="1"/>
        <end position="27"/>
    </location>
</feature>
<dbReference type="AlphaFoldDB" id="A0A238XZQ9"/>
<evidence type="ECO:0000313" key="2">
    <source>
        <dbReference type="EMBL" id="SNR63854.1"/>
    </source>
</evidence>
<proteinExistence type="predicted"/>
<gene>
    <name evidence="2" type="ORF">SAMN06264855_12530</name>
</gene>
<protein>
    <submittedName>
        <fullName evidence="2">Uncharacterized protein</fullName>
    </submittedName>
</protein>
<name>A0A238XZQ9_HALVU</name>
<organism evidence="2 3">
    <name type="scientific">Halorubrum vacuolatum</name>
    <name type="common">Natronobacterium vacuolatum</name>
    <dbReference type="NCBI Taxonomy" id="63740"/>
    <lineage>
        <taxon>Archaea</taxon>
        <taxon>Methanobacteriati</taxon>
        <taxon>Methanobacteriota</taxon>
        <taxon>Stenosarchaea group</taxon>
        <taxon>Halobacteria</taxon>
        <taxon>Halobacteriales</taxon>
        <taxon>Haloferacaceae</taxon>
        <taxon>Halorubrum</taxon>
    </lineage>
</organism>
<accession>A0A238XZQ9</accession>
<sequence length="312" mass="33808">MTPRHKRSVTNRDAERHERAGRVPTETAANRFRIGILGSTMSDPLGDAARSRLTAAAIHTLEREGYDVHRPESSAEPPAIATRGAESVSVEPLASDDIDPTTVASRLGHAASRDRRALFVVGSAATERRLRELLSAPVLVVDERDGRRRFHSGPDRIPVQGGGYACVHVEGPFTPEIRWRETDTPIGPVPAAPGIDPTAMDGTARPTVPRLLCEVDGEVVAVLAGVESLRMPPASAFPFSYARNASDKRFRVRRGHDGRVIDDFAGFAAMREAGYVPLPMPLVPEHVLGELVEPLADGPEGHWELVRIVEDG</sequence>
<reference evidence="2 3" key="1">
    <citation type="submission" date="2017-06" db="EMBL/GenBank/DDBJ databases">
        <authorList>
            <person name="Kim H.J."/>
            <person name="Triplett B.A."/>
        </authorList>
    </citation>
    <scope>NUCLEOTIDE SEQUENCE [LARGE SCALE GENOMIC DNA]</scope>
    <source>
        <strain evidence="2 3">DSM 8800</strain>
    </source>
</reference>
<evidence type="ECO:0000256" key="1">
    <source>
        <dbReference type="SAM" id="MobiDB-lite"/>
    </source>
</evidence>
<dbReference type="Proteomes" id="UP000198397">
    <property type="component" value="Unassembled WGS sequence"/>
</dbReference>
<feature type="compositionally biased region" description="Basic and acidic residues" evidence="1">
    <location>
        <begin position="10"/>
        <end position="21"/>
    </location>
</feature>
<keyword evidence="3" id="KW-1185">Reference proteome</keyword>